<organism evidence="1">
    <name type="scientific">marine sediment metagenome</name>
    <dbReference type="NCBI Taxonomy" id="412755"/>
    <lineage>
        <taxon>unclassified sequences</taxon>
        <taxon>metagenomes</taxon>
        <taxon>ecological metagenomes</taxon>
    </lineage>
</organism>
<proteinExistence type="predicted"/>
<dbReference type="Gene3D" id="3.10.520.10">
    <property type="entry name" value="ApbE-like domains"/>
    <property type="match status" value="1"/>
</dbReference>
<accession>X1A5X9</accession>
<dbReference type="AlphaFoldDB" id="X1A5X9"/>
<reference evidence="1" key="1">
    <citation type="journal article" date="2014" name="Front. Microbiol.">
        <title>High frequency of phylogenetically diverse reductive dehalogenase-homologous genes in deep subseafloor sedimentary metagenomes.</title>
        <authorList>
            <person name="Kawai M."/>
            <person name="Futagami T."/>
            <person name="Toyoda A."/>
            <person name="Takaki Y."/>
            <person name="Nishi S."/>
            <person name="Hori S."/>
            <person name="Arai W."/>
            <person name="Tsubouchi T."/>
            <person name="Morono Y."/>
            <person name="Uchiyama I."/>
            <person name="Ito T."/>
            <person name="Fujiyama A."/>
            <person name="Inagaki F."/>
            <person name="Takami H."/>
        </authorList>
    </citation>
    <scope>NUCLEOTIDE SEQUENCE</scope>
    <source>
        <strain evidence="1">Expedition CK06-06</strain>
    </source>
</reference>
<gene>
    <name evidence="1" type="ORF">S01H4_07919</name>
</gene>
<dbReference type="InterPro" id="IPR003374">
    <property type="entry name" value="ApbE-like_sf"/>
</dbReference>
<protein>
    <submittedName>
        <fullName evidence="1">Uncharacterized protein</fullName>
    </submittedName>
</protein>
<evidence type="ECO:0000313" key="1">
    <source>
        <dbReference type="EMBL" id="GAG65572.1"/>
    </source>
</evidence>
<sequence>MTQSYDINIERLLAGKPDLDRSIYRNRVKYKEKYNWRIIYKYSDLLVSCDRNIIPKLERLIKEIYHLLGSCIKENPSFQKSLSPLKIKPGYPPVIKKMCQKAAIFNVGPMATVAGAVCDYLASGLDRYCNCLIIENGGDVFIKTNKDIEVGVYLKNKHFEDKIYLKIKAAGTPCGLCSSSGSFGHSLSMGSSDLVVVMAKSTISADGAATSIANNIRGPKDISKTISSYKNIKDIKGILIVKDDRLGVWGNIEFINN</sequence>
<dbReference type="SUPFAM" id="SSF143631">
    <property type="entry name" value="ApbE-like"/>
    <property type="match status" value="1"/>
</dbReference>
<comment type="caution">
    <text evidence="1">The sequence shown here is derived from an EMBL/GenBank/DDBJ whole genome shotgun (WGS) entry which is preliminary data.</text>
</comment>
<dbReference type="EMBL" id="BART01002648">
    <property type="protein sequence ID" value="GAG65572.1"/>
    <property type="molecule type" value="Genomic_DNA"/>
</dbReference>
<name>X1A5X9_9ZZZZ</name>